<evidence type="ECO:0000313" key="1">
    <source>
        <dbReference type="EMBL" id="EAZ93234.1"/>
    </source>
</evidence>
<comment type="caution">
    <text evidence="1">The sequence shown here is derived from an EMBL/GenBank/DDBJ whole genome shotgun (WGS) entry which is preliminary data.</text>
</comment>
<dbReference type="AlphaFoldDB" id="A3IHF2"/>
<keyword evidence="2" id="KW-1185">Reference proteome</keyword>
<reference evidence="1 2" key="1">
    <citation type="submission" date="2007-03" db="EMBL/GenBank/DDBJ databases">
        <authorList>
            <person name="Stal L."/>
            <person name="Ferriera S."/>
            <person name="Johnson J."/>
            <person name="Kravitz S."/>
            <person name="Beeson K."/>
            <person name="Sutton G."/>
            <person name="Rogers Y.-H."/>
            <person name="Friedman R."/>
            <person name="Frazier M."/>
            <person name="Venter J.C."/>
        </authorList>
    </citation>
    <scope>NUCLEOTIDE SEQUENCE [LARGE SCALE GENOMIC DNA]</scope>
    <source>
        <strain evidence="1 2">CCY0110</strain>
    </source>
</reference>
<sequence>MSPLAGITSVENEVRVLMSKGIERINFHALVSNFHIVNPRLKTSPPNFGDLHIAVVLAVRAGHFRQGNNAVGNSDQFAIARSHFWGIRQ</sequence>
<dbReference type="Proteomes" id="UP000003781">
    <property type="component" value="Unassembled WGS sequence"/>
</dbReference>
<dbReference type="EMBL" id="AAXW01000002">
    <property type="protein sequence ID" value="EAZ93234.1"/>
    <property type="molecule type" value="Genomic_DNA"/>
</dbReference>
<name>A3IHF2_9CHRO</name>
<accession>A3IHF2</accession>
<gene>
    <name evidence="1" type="ORF">CY0110_15602</name>
</gene>
<organism evidence="1 2">
    <name type="scientific">Crocosphaera chwakensis CCY0110</name>
    <dbReference type="NCBI Taxonomy" id="391612"/>
    <lineage>
        <taxon>Bacteria</taxon>
        <taxon>Bacillati</taxon>
        <taxon>Cyanobacteriota</taxon>
        <taxon>Cyanophyceae</taxon>
        <taxon>Oscillatoriophycideae</taxon>
        <taxon>Chroococcales</taxon>
        <taxon>Aphanothecaceae</taxon>
        <taxon>Crocosphaera</taxon>
        <taxon>Crocosphaera chwakensis</taxon>
    </lineage>
</organism>
<evidence type="ECO:0000313" key="2">
    <source>
        <dbReference type="Proteomes" id="UP000003781"/>
    </source>
</evidence>
<protein>
    <submittedName>
        <fullName evidence="1">Uncharacterized protein</fullName>
    </submittedName>
</protein>
<proteinExistence type="predicted"/>